<dbReference type="Pfam" id="PF00176">
    <property type="entry name" value="SNF2-rel_dom"/>
    <property type="match status" value="1"/>
</dbReference>
<feature type="compositionally biased region" description="Polar residues" evidence="4">
    <location>
        <begin position="145"/>
        <end position="156"/>
    </location>
</feature>
<dbReference type="OrthoDB" id="448448at2759"/>
<dbReference type="Gene3D" id="3.40.50.300">
    <property type="entry name" value="P-loop containing nucleotide triphosphate hydrolases"/>
    <property type="match status" value="1"/>
</dbReference>
<dbReference type="GeneID" id="39582679"/>
<evidence type="ECO:0000259" key="6">
    <source>
        <dbReference type="PROSITE" id="PS51194"/>
    </source>
</evidence>
<evidence type="ECO:0000259" key="5">
    <source>
        <dbReference type="PROSITE" id="PS51192"/>
    </source>
</evidence>
<evidence type="ECO:0000256" key="3">
    <source>
        <dbReference type="ARBA" id="ARBA00022840"/>
    </source>
</evidence>
<dbReference type="InterPro" id="IPR027417">
    <property type="entry name" value="P-loop_NTPase"/>
</dbReference>
<feature type="domain" description="Helicase C-terminal" evidence="6">
    <location>
        <begin position="995"/>
        <end position="1153"/>
    </location>
</feature>
<dbReference type="PROSITE" id="PS51192">
    <property type="entry name" value="HELICASE_ATP_BIND_1"/>
    <property type="match status" value="1"/>
</dbReference>
<keyword evidence="2" id="KW-0378">Hydrolase</keyword>
<feature type="domain" description="Helicase ATP-binding" evidence="5">
    <location>
        <begin position="515"/>
        <end position="721"/>
    </location>
</feature>
<dbReference type="GO" id="GO:0008094">
    <property type="term" value="F:ATP-dependent activity, acting on DNA"/>
    <property type="evidence" value="ECO:0007669"/>
    <property type="project" value="TreeGrafter"/>
</dbReference>
<dbReference type="PANTHER" id="PTHR45626:SF52">
    <property type="entry name" value="SINGLE-STRANDED DNA-DEPENDENT ATPASE (EUROFUNG)"/>
    <property type="match status" value="1"/>
</dbReference>
<proteinExistence type="predicted"/>
<dbReference type="GO" id="GO:0005634">
    <property type="term" value="C:nucleus"/>
    <property type="evidence" value="ECO:0007669"/>
    <property type="project" value="TreeGrafter"/>
</dbReference>
<dbReference type="InterPro" id="IPR001650">
    <property type="entry name" value="Helicase_C-like"/>
</dbReference>
<gene>
    <name evidence="7" type="ORF">SODALDRAFT_359738</name>
</gene>
<feature type="region of interest" description="Disordered" evidence="4">
    <location>
        <begin position="554"/>
        <end position="576"/>
    </location>
</feature>
<name>A0A3N2PVV8_SODAK</name>
<keyword evidence="3" id="KW-0067">ATP-binding</keyword>
<dbReference type="GO" id="GO:0006281">
    <property type="term" value="P:DNA repair"/>
    <property type="evidence" value="ECO:0007669"/>
    <property type="project" value="TreeGrafter"/>
</dbReference>
<dbReference type="InterPro" id="IPR014001">
    <property type="entry name" value="Helicase_ATP-bd"/>
</dbReference>
<dbReference type="Proteomes" id="UP000272025">
    <property type="component" value="Unassembled WGS sequence"/>
</dbReference>
<dbReference type="PANTHER" id="PTHR45626">
    <property type="entry name" value="TRANSCRIPTION TERMINATION FACTOR 2-RELATED"/>
    <property type="match status" value="1"/>
</dbReference>
<keyword evidence="1" id="KW-0547">Nucleotide-binding</keyword>
<evidence type="ECO:0000313" key="7">
    <source>
        <dbReference type="EMBL" id="ROT38635.1"/>
    </source>
</evidence>
<evidence type="ECO:0000313" key="8">
    <source>
        <dbReference type="Proteomes" id="UP000272025"/>
    </source>
</evidence>
<dbReference type="InterPro" id="IPR049730">
    <property type="entry name" value="SNF2/RAD54-like_C"/>
</dbReference>
<dbReference type="EMBL" id="ML119055">
    <property type="protein sequence ID" value="ROT38635.1"/>
    <property type="molecule type" value="Genomic_DNA"/>
</dbReference>
<dbReference type="CDD" id="cd18793">
    <property type="entry name" value="SF2_C_SNF"/>
    <property type="match status" value="1"/>
</dbReference>
<dbReference type="SMART" id="SM00490">
    <property type="entry name" value="HELICc"/>
    <property type="match status" value="1"/>
</dbReference>
<feature type="compositionally biased region" description="Polar residues" evidence="4">
    <location>
        <begin position="44"/>
        <end position="59"/>
    </location>
</feature>
<dbReference type="InterPro" id="IPR038718">
    <property type="entry name" value="SNF2-like_sf"/>
</dbReference>
<dbReference type="SUPFAM" id="SSF52540">
    <property type="entry name" value="P-loop containing nucleoside triphosphate hydrolases"/>
    <property type="match status" value="2"/>
</dbReference>
<reference evidence="7 8" key="1">
    <citation type="journal article" date="2018" name="Mol. Ecol.">
        <title>The obligate alkalophilic soda-lake fungus Sodiomyces alkalinus has shifted to a protein diet.</title>
        <authorList>
            <person name="Grum-Grzhimaylo A.A."/>
            <person name="Falkoski D.L."/>
            <person name="van den Heuvel J."/>
            <person name="Valero-Jimenez C.A."/>
            <person name="Min B."/>
            <person name="Choi I.G."/>
            <person name="Lipzen A."/>
            <person name="Daum C.G."/>
            <person name="Aanen D.K."/>
            <person name="Tsang A."/>
            <person name="Henrissat B."/>
            <person name="Bilanenko E.N."/>
            <person name="de Vries R.P."/>
            <person name="van Kan J.A.L."/>
            <person name="Grigoriev I.V."/>
            <person name="Debets A.J.M."/>
        </authorList>
    </citation>
    <scope>NUCLEOTIDE SEQUENCE [LARGE SCALE GENOMIC DNA]</scope>
    <source>
        <strain evidence="7 8">F11</strain>
    </source>
</reference>
<feature type="region of interest" description="Disordered" evidence="4">
    <location>
        <begin position="1"/>
        <end position="61"/>
    </location>
</feature>
<dbReference type="STRING" id="1314773.A0A3N2PVV8"/>
<feature type="compositionally biased region" description="Low complexity" evidence="4">
    <location>
        <begin position="567"/>
        <end position="576"/>
    </location>
</feature>
<dbReference type="InterPro" id="IPR050628">
    <property type="entry name" value="SNF2_RAD54_helicase_TF"/>
</dbReference>
<dbReference type="InterPro" id="IPR000330">
    <property type="entry name" value="SNF2_N"/>
</dbReference>
<dbReference type="Gene3D" id="3.40.50.10810">
    <property type="entry name" value="Tandem AAA-ATPase domain"/>
    <property type="match status" value="1"/>
</dbReference>
<evidence type="ECO:0000256" key="2">
    <source>
        <dbReference type="ARBA" id="ARBA00022801"/>
    </source>
</evidence>
<feature type="compositionally biased region" description="Polar residues" evidence="4">
    <location>
        <begin position="1"/>
        <end position="21"/>
    </location>
</feature>
<dbReference type="GO" id="GO:0005524">
    <property type="term" value="F:ATP binding"/>
    <property type="evidence" value="ECO:0007669"/>
    <property type="project" value="UniProtKB-KW"/>
</dbReference>
<dbReference type="GO" id="GO:0016787">
    <property type="term" value="F:hydrolase activity"/>
    <property type="evidence" value="ECO:0007669"/>
    <property type="project" value="UniProtKB-KW"/>
</dbReference>
<evidence type="ECO:0000256" key="4">
    <source>
        <dbReference type="SAM" id="MobiDB-lite"/>
    </source>
</evidence>
<feature type="compositionally biased region" description="Low complexity" evidence="4">
    <location>
        <begin position="127"/>
        <end position="141"/>
    </location>
</feature>
<dbReference type="AlphaFoldDB" id="A0A3N2PVV8"/>
<protein>
    <submittedName>
        <fullName evidence="7">SNF2 family domain-containing protein</fullName>
    </submittedName>
</protein>
<dbReference type="RefSeq" id="XP_028466441.1">
    <property type="nucleotide sequence ID" value="XM_028614201.1"/>
</dbReference>
<dbReference type="PROSITE" id="PS51194">
    <property type="entry name" value="HELICASE_CTER"/>
    <property type="match status" value="1"/>
</dbReference>
<sequence>MASTEQPNGTHFPSLPHNISAQEGRIEPASDSRLALSLTPPLQPTSSEDANSAHPQGRTSIARETVVPAWNAQALLAPRKVAALSSQPQQLPPRRDVPKPKSHLPSAPPLSSNGDGLVFQFASPSASDPLSSNLPSTSSTPVTDAPSTPITQNQPSGLGGMIERINAVQDRASAPVVKRRKLDTPESDVLPPADNKKTMTSGGTGVLGAYVKERRDEGKQDSSARGTQTVDLTEGDDIEVVRDPGSEEVCYGMLGGTLQCHTVPSARPGAKSIFGDGWYPHVKVVLKRLAGDRTLRLQAYDFTREIIGNVDERTAEALVPLLDANIRVRTDCRIPARKGLPNEEPGKPTSKAYPLEIILYGPMQFAKAIGGHLLARSMNLRHPNRVDKGIKYMNPQAGANDRPAARKPVVVQHVHGHHGYTPGTNITPRTVEEIRSDVLGVFDSLGKTDDLPEQEPPAMIVTPLLKHQKQGLYFMSHKETTLTPEERLRSSYYRIRTGPHGEKVFYNVVTAHAERRLPPQTRGGILADMMGLGKTLTVLALVCSSLDQARQWAGVPPVQPETPPLKNGSSASNNSSLGLTQLKRNAKTTLLVCPLSTVTNWEEQIKQHIAPGSLSYYVYHGSSRIKDIGRLAQYDLVITTYGSVSSELSARSKRKAGQYPIEEIGWFRIVLDEAHMIREVNTLQFKAVVRLQASRRWSVTGTPVQNRLDDLAALLQFLRLKPFDDRNKFNRFIIDPFKNYDAEIIPKLRILVDTITLRRLKDKIDLPPRTDEIIKLDFTPEERQVYDLFEKNAQDRVKVLAGDGTGVGKALGGHTYIHILRSILRLRLLCAHGKDLLNGEDLEALQGMTADMAIDLDSDEEDDTKPAMSDRQAYEMFELMQDTNTDACSVCARKLGSSDSDSIESEGQEDLLGYMTRCFHVICSSSACLKSVKARADASPGQCPICQNGVTFQYVELRRTRANAEHDGHIKKAKTSRNGKRVFDKYEGPHTKTRALIEDLLQTKAETASKPEEATYKSVVFSTWTSHLDLIQMGLDSAGITYTRLDGTMSRTARTAAMDKFREDPSVEVILVSITAGGLGLNLTAANNVYVMEPQYNPAAEAQAIDRVHRLGQKRPVRTVRYIMRNSFEEKMLELQDKKKKLASLSMDGKDRVLERGDAARQRLMDLRSLFK</sequence>
<evidence type="ECO:0000256" key="1">
    <source>
        <dbReference type="ARBA" id="ARBA00022741"/>
    </source>
</evidence>
<organism evidence="7 8">
    <name type="scientific">Sodiomyces alkalinus (strain CBS 110278 / VKM F-3762 / F11)</name>
    <name type="common">Alkaliphilic filamentous fungus</name>
    <dbReference type="NCBI Taxonomy" id="1314773"/>
    <lineage>
        <taxon>Eukaryota</taxon>
        <taxon>Fungi</taxon>
        <taxon>Dikarya</taxon>
        <taxon>Ascomycota</taxon>
        <taxon>Pezizomycotina</taxon>
        <taxon>Sordariomycetes</taxon>
        <taxon>Hypocreomycetidae</taxon>
        <taxon>Glomerellales</taxon>
        <taxon>Plectosphaerellaceae</taxon>
        <taxon>Sodiomyces</taxon>
    </lineage>
</organism>
<dbReference type="SMART" id="SM00487">
    <property type="entry name" value="DEXDc"/>
    <property type="match status" value="1"/>
</dbReference>
<keyword evidence="8" id="KW-1185">Reference proteome</keyword>
<dbReference type="Pfam" id="PF00271">
    <property type="entry name" value="Helicase_C"/>
    <property type="match status" value="1"/>
</dbReference>
<feature type="region of interest" description="Disordered" evidence="4">
    <location>
        <begin position="81"/>
        <end position="204"/>
    </location>
</feature>
<accession>A0A3N2PVV8</accession>
<dbReference type="CDD" id="cd18008">
    <property type="entry name" value="DEXDc_SHPRH-like"/>
    <property type="match status" value="1"/>
</dbReference>